<dbReference type="CDD" id="cd01665">
    <property type="entry name" value="Cyt_c_Oxidase_III"/>
    <property type="match status" value="1"/>
</dbReference>
<keyword evidence="13" id="KW-1185">Reference proteome</keyword>
<feature type="transmembrane region" description="Helical" evidence="10">
    <location>
        <begin position="200"/>
        <end position="217"/>
    </location>
</feature>
<comment type="similarity">
    <text evidence="2">Belongs to the cytochrome c oxidase subunit 3 family.</text>
</comment>
<dbReference type="EC" id="7.1.1.9" evidence="3"/>
<dbReference type="AlphaFoldDB" id="A0A5Q2QDT3"/>
<protein>
    <recommendedName>
        <fullName evidence="3">cytochrome-c oxidase</fullName>
        <ecNumber evidence="3">7.1.1.9</ecNumber>
    </recommendedName>
    <alternativeName>
        <fullName evidence="8">Cytochrome aa3 subunit 3</fullName>
    </alternativeName>
    <alternativeName>
        <fullName evidence="9">Cytochrome c oxidase polypeptide III</fullName>
    </alternativeName>
</protein>
<dbReference type="SUPFAM" id="SSF81452">
    <property type="entry name" value="Cytochrome c oxidase subunit III-like"/>
    <property type="match status" value="1"/>
</dbReference>
<evidence type="ECO:0000256" key="2">
    <source>
        <dbReference type="ARBA" id="ARBA00010581"/>
    </source>
</evidence>
<dbReference type="GO" id="GO:0004129">
    <property type="term" value="F:cytochrome-c oxidase activity"/>
    <property type="evidence" value="ECO:0007669"/>
    <property type="project" value="UniProtKB-EC"/>
</dbReference>
<evidence type="ECO:0000256" key="9">
    <source>
        <dbReference type="ARBA" id="ARBA00031625"/>
    </source>
</evidence>
<reference evidence="12 13" key="1">
    <citation type="submission" date="2019-11" db="EMBL/GenBank/DDBJ databases">
        <authorList>
            <person name="Khan S.A."/>
            <person name="Jeon C.O."/>
            <person name="Chun B.H."/>
        </authorList>
    </citation>
    <scope>NUCLEOTIDE SEQUENCE [LARGE SCALE GENOMIC DNA]</scope>
    <source>
        <strain evidence="12 13">IMCC 1097</strain>
    </source>
</reference>
<dbReference type="KEGG" id="llp:GH975_00815"/>
<dbReference type="PANTHER" id="PTHR11403:SF7">
    <property type="entry name" value="CYTOCHROME C OXIDASE SUBUNIT 3"/>
    <property type="match status" value="1"/>
</dbReference>
<evidence type="ECO:0000256" key="10">
    <source>
        <dbReference type="SAM" id="Phobius"/>
    </source>
</evidence>
<proteinExistence type="inferred from homology"/>
<accession>A0A5Q2QDT3</accession>
<comment type="subcellular location">
    <subcellularLocation>
        <location evidence="1">Membrane</location>
        <topology evidence="1">Multi-pass membrane protein</topology>
    </subcellularLocation>
</comment>
<dbReference type="GO" id="GO:0016020">
    <property type="term" value="C:membrane"/>
    <property type="evidence" value="ECO:0007669"/>
    <property type="project" value="UniProtKB-SubCell"/>
</dbReference>
<evidence type="ECO:0000256" key="8">
    <source>
        <dbReference type="ARBA" id="ARBA00031400"/>
    </source>
</evidence>
<evidence type="ECO:0000313" key="13">
    <source>
        <dbReference type="Proteomes" id="UP000388235"/>
    </source>
</evidence>
<dbReference type="RefSeq" id="WP_153712679.1">
    <property type="nucleotide sequence ID" value="NZ_CP045871.1"/>
</dbReference>
<name>A0A5Q2QDT3_9GAMM</name>
<dbReference type="Proteomes" id="UP000388235">
    <property type="component" value="Chromosome"/>
</dbReference>
<evidence type="ECO:0000256" key="7">
    <source>
        <dbReference type="ARBA" id="ARBA00023136"/>
    </source>
</evidence>
<feature type="domain" description="Heme-copper oxidase subunit III family profile" evidence="11">
    <location>
        <begin position="1"/>
        <end position="304"/>
    </location>
</feature>
<evidence type="ECO:0000256" key="3">
    <source>
        <dbReference type="ARBA" id="ARBA00012949"/>
    </source>
</evidence>
<dbReference type="InterPro" id="IPR024791">
    <property type="entry name" value="Cyt_c/ubiquinol_Oxase_su3"/>
</dbReference>
<feature type="transmembrane region" description="Helical" evidence="10">
    <location>
        <begin position="45"/>
        <end position="63"/>
    </location>
</feature>
<evidence type="ECO:0000256" key="4">
    <source>
        <dbReference type="ARBA" id="ARBA00022692"/>
    </source>
</evidence>
<dbReference type="Gene3D" id="1.10.287.70">
    <property type="match status" value="1"/>
</dbReference>
<keyword evidence="4 10" id="KW-0812">Transmembrane</keyword>
<dbReference type="Gene3D" id="1.20.120.80">
    <property type="entry name" value="Cytochrome c oxidase, subunit III, four-helix bundle"/>
    <property type="match status" value="1"/>
</dbReference>
<evidence type="ECO:0000256" key="5">
    <source>
        <dbReference type="ARBA" id="ARBA00022967"/>
    </source>
</evidence>
<gene>
    <name evidence="12" type="ORF">GH975_00815</name>
</gene>
<evidence type="ECO:0000256" key="1">
    <source>
        <dbReference type="ARBA" id="ARBA00004141"/>
    </source>
</evidence>
<keyword evidence="5" id="KW-1278">Translocase</keyword>
<dbReference type="InterPro" id="IPR033945">
    <property type="entry name" value="Cyt_c_oxase_su3_dom"/>
</dbReference>
<dbReference type="EMBL" id="CP045871">
    <property type="protein sequence ID" value="QGG79175.1"/>
    <property type="molecule type" value="Genomic_DNA"/>
</dbReference>
<dbReference type="PANTHER" id="PTHR11403">
    <property type="entry name" value="CYTOCHROME C OXIDASE SUBUNIT III"/>
    <property type="match status" value="1"/>
</dbReference>
<organism evidence="12 13">
    <name type="scientific">Litorivicinus lipolyticus</name>
    <dbReference type="NCBI Taxonomy" id="418701"/>
    <lineage>
        <taxon>Bacteria</taxon>
        <taxon>Pseudomonadati</taxon>
        <taxon>Pseudomonadota</taxon>
        <taxon>Gammaproteobacteria</taxon>
        <taxon>Oceanospirillales</taxon>
        <taxon>Litorivicinaceae</taxon>
        <taxon>Litorivicinus</taxon>
    </lineage>
</organism>
<dbReference type="FunFam" id="1.20.120.80:FF:000003">
    <property type="entry name" value="Cytochrome c oxidase subunit 3"/>
    <property type="match status" value="1"/>
</dbReference>
<keyword evidence="6 10" id="KW-1133">Transmembrane helix</keyword>
<evidence type="ECO:0000256" key="6">
    <source>
        <dbReference type="ARBA" id="ARBA00022989"/>
    </source>
</evidence>
<evidence type="ECO:0000259" key="11">
    <source>
        <dbReference type="PROSITE" id="PS50253"/>
    </source>
</evidence>
<feature type="transmembrane region" description="Helical" evidence="10">
    <location>
        <begin position="83"/>
        <end position="108"/>
    </location>
</feature>
<dbReference type="InterPro" id="IPR035973">
    <property type="entry name" value="Cyt_c_oxidase_su3-like_sf"/>
</dbReference>
<dbReference type="PROSITE" id="PS50253">
    <property type="entry name" value="COX3"/>
    <property type="match status" value="1"/>
</dbReference>
<dbReference type="InterPro" id="IPR000298">
    <property type="entry name" value="Cyt_c_oxidase-like_su3"/>
</dbReference>
<sequence>MAGSYYVPEQSKLPIAATIAASAMMLGAGVWVVDSNAGNVYSNGSSLFAVGLLAVLAVMWFWFTTVIKEHQAGMNSAQLQKSYVWGMGWFIFSEVMFFAAFFGALFYIRNFSVPWLAGEGEKGVANMLWTGFENVWPLMQTPAQALADSTGIVTTDQVKGPDEIIPWTGLPLINTLLLLSSSVTVHFAHVGLKNGNDKAMSRWLAATVILGFVFVGFQAEEYVLAYTELGLTLQSGVYGATFFMLTGFHGLHVCIGAIMLGIMWIRHRRGHFKPHDHFGFEAASWYWHFVDVVWVGLFLFVYIL</sequence>
<dbReference type="GO" id="GO:0019646">
    <property type="term" value="P:aerobic electron transport chain"/>
    <property type="evidence" value="ECO:0007669"/>
    <property type="project" value="InterPro"/>
</dbReference>
<dbReference type="InterPro" id="IPR013833">
    <property type="entry name" value="Cyt_c_oxidase_su3_a-hlx"/>
</dbReference>
<feature type="transmembrane region" description="Helical" evidence="10">
    <location>
        <begin position="164"/>
        <end position="188"/>
    </location>
</feature>
<feature type="transmembrane region" description="Helical" evidence="10">
    <location>
        <begin position="12"/>
        <end position="33"/>
    </location>
</feature>
<feature type="transmembrane region" description="Helical" evidence="10">
    <location>
        <begin position="237"/>
        <end position="265"/>
    </location>
</feature>
<evidence type="ECO:0000313" key="12">
    <source>
        <dbReference type="EMBL" id="QGG79175.1"/>
    </source>
</evidence>
<dbReference type="OrthoDB" id="9810850at2"/>
<dbReference type="Pfam" id="PF00510">
    <property type="entry name" value="COX3"/>
    <property type="match status" value="2"/>
</dbReference>
<feature type="transmembrane region" description="Helical" evidence="10">
    <location>
        <begin position="285"/>
        <end position="303"/>
    </location>
</feature>
<keyword evidence="7 10" id="KW-0472">Membrane</keyword>